<evidence type="ECO:0000256" key="1">
    <source>
        <dbReference type="SAM" id="MobiDB-lite"/>
    </source>
</evidence>
<gene>
    <name evidence="3" type="ORF">HNR39_003167</name>
</gene>
<name>A0A840RW42_9BURK</name>
<feature type="compositionally biased region" description="Polar residues" evidence="1">
    <location>
        <begin position="38"/>
        <end position="50"/>
    </location>
</feature>
<accession>A0A840RW42</accession>
<proteinExistence type="predicted"/>
<keyword evidence="4" id="KW-1185">Reference proteome</keyword>
<dbReference type="AlphaFoldDB" id="A0A840RW42"/>
<sequence length="50" mass="5175">MKKYLIACSLLLTSCSSMMNSGSRPDMDMSGASGTGQGMQTMVVGTNTGH</sequence>
<organism evidence="3 4">
    <name type="scientific">Glaciimonas immobilis</name>
    <dbReference type="NCBI Taxonomy" id="728004"/>
    <lineage>
        <taxon>Bacteria</taxon>
        <taxon>Pseudomonadati</taxon>
        <taxon>Pseudomonadota</taxon>
        <taxon>Betaproteobacteria</taxon>
        <taxon>Burkholderiales</taxon>
        <taxon>Oxalobacteraceae</taxon>
        <taxon>Glaciimonas</taxon>
    </lineage>
</organism>
<evidence type="ECO:0000313" key="4">
    <source>
        <dbReference type="Proteomes" id="UP000571084"/>
    </source>
</evidence>
<keyword evidence="2" id="KW-0732">Signal</keyword>
<feature type="signal peptide" evidence="2">
    <location>
        <begin position="1"/>
        <end position="19"/>
    </location>
</feature>
<evidence type="ECO:0008006" key="5">
    <source>
        <dbReference type="Google" id="ProtNLM"/>
    </source>
</evidence>
<dbReference type="EMBL" id="JACHHQ010000006">
    <property type="protein sequence ID" value="MBB5201318.1"/>
    <property type="molecule type" value="Genomic_DNA"/>
</dbReference>
<dbReference type="Proteomes" id="UP000571084">
    <property type="component" value="Unassembled WGS sequence"/>
</dbReference>
<evidence type="ECO:0000256" key="2">
    <source>
        <dbReference type="SAM" id="SignalP"/>
    </source>
</evidence>
<reference evidence="3 4" key="1">
    <citation type="submission" date="2020-08" db="EMBL/GenBank/DDBJ databases">
        <title>Genomic Encyclopedia of Type Strains, Phase IV (KMG-IV): sequencing the most valuable type-strain genomes for metagenomic binning, comparative biology and taxonomic classification.</title>
        <authorList>
            <person name="Goeker M."/>
        </authorList>
    </citation>
    <scope>NUCLEOTIDE SEQUENCE [LARGE SCALE GENOMIC DNA]</scope>
    <source>
        <strain evidence="3 4">DSM 23240</strain>
    </source>
</reference>
<feature type="chain" id="PRO_5032335544" description="Lipoprotein" evidence="2">
    <location>
        <begin position="20"/>
        <end position="50"/>
    </location>
</feature>
<dbReference type="PROSITE" id="PS51257">
    <property type="entry name" value="PROKAR_LIPOPROTEIN"/>
    <property type="match status" value="1"/>
</dbReference>
<comment type="caution">
    <text evidence="3">The sequence shown here is derived from an EMBL/GenBank/DDBJ whole genome shotgun (WGS) entry which is preliminary data.</text>
</comment>
<evidence type="ECO:0000313" key="3">
    <source>
        <dbReference type="EMBL" id="MBB5201318.1"/>
    </source>
</evidence>
<dbReference type="RefSeq" id="WP_168056587.1">
    <property type="nucleotide sequence ID" value="NZ_JAAOZT010000011.1"/>
</dbReference>
<protein>
    <recommendedName>
        <fullName evidence="5">Lipoprotein</fullName>
    </recommendedName>
</protein>
<feature type="region of interest" description="Disordered" evidence="1">
    <location>
        <begin position="22"/>
        <end position="50"/>
    </location>
</feature>